<dbReference type="EC" id="2.4.1.-" evidence="10"/>
<keyword evidence="6" id="KW-0735">Signal-anchor</keyword>
<dbReference type="InterPro" id="IPR002659">
    <property type="entry name" value="Glyco_trans_31"/>
</dbReference>
<comment type="subcellular location">
    <subcellularLocation>
        <location evidence="1 10">Golgi apparatus membrane</location>
        <topology evidence="1 10">Single-pass type II membrane protein</topology>
    </subcellularLocation>
</comment>
<feature type="transmembrane region" description="Helical" evidence="10">
    <location>
        <begin position="85"/>
        <end position="108"/>
    </location>
</feature>
<dbReference type="GO" id="GO:0006493">
    <property type="term" value="P:protein O-linked glycosylation"/>
    <property type="evidence" value="ECO:0007669"/>
    <property type="project" value="TreeGrafter"/>
</dbReference>
<comment type="similarity">
    <text evidence="2 10">Belongs to the glycosyltransferase 31 family.</text>
</comment>
<organism evidence="11 12">
    <name type="scientific">Ancylostoma ceylanicum</name>
    <dbReference type="NCBI Taxonomy" id="53326"/>
    <lineage>
        <taxon>Eukaryota</taxon>
        <taxon>Metazoa</taxon>
        <taxon>Ecdysozoa</taxon>
        <taxon>Nematoda</taxon>
        <taxon>Chromadorea</taxon>
        <taxon>Rhabditida</taxon>
        <taxon>Rhabditina</taxon>
        <taxon>Rhabditomorpha</taxon>
        <taxon>Strongyloidea</taxon>
        <taxon>Ancylostomatidae</taxon>
        <taxon>Ancylostomatinae</taxon>
        <taxon>Ancylostoma</taxon>
    </lineage>
</organism>
<evidence type="ECO:0000256" key="4">
    <source>
        <dbReference type="ARBA" id="ARBA00022679"/>
    </source>
</evidence>
<dbReference type="OrthoDB" id="6355886at2759"/>
<evidence type="ECO:0000313" key="12">
    <source>
        <dbReference type="Proteomes" id="UP000024635"/>
    </source>
</evidence>
<keyword evidence="7 10" id="KW-1133">Transmembrane helix</keyword>
<name>A0A016W3H3_9BILA</name>
<reference evidence="12" key="1">
    <citation type="journal article" date="2015" name="Nat. Genet.">
        <title>The genome and transcriptome of the zoonotic hookworm Ancylostoma ceylanicum identify infection-specific gene families.</title>
        <authorList>
            <person name="Schwarz E.M."/>
            <person name="Hu Y."/>
            <person name="Antoshechkin I."/>
            <person name="Miller M.M."/>
            <person name="Sternberg P.W."/>
            <person name="Aroian R.V."/>
        </authorList>
    </citation>
    <scope>NUCLEOTIDE SEQUENCE</scope>
    <source>
        <strain evidence="12">HY135</strain>
    </source>
</reference>
<dbReference type="EMBL" id="JARK01001337">
    <property type="protein sequence ID" value="EYC34195.1"/>
    <property type="molecule type" value="Genomic_DNA"/>
</dbReference>
<dbReference type="Pfam" id="PF01762">
    <property type="entry name" value="Galactosyl_T"/>
    <property type="match status" value="1"/>
</dbReference>
<keyword evidence="5 10" id="KW-0812">Transmembrane</keyword>
<sequence>MRSGLGYWGDHITVKMFAQFRLLHVFRRFFGFIVAFSIIGAVMLVFHHTTTDRQDFQKRKEVNDANYRARIMFQNVTFKDARLQVVRYIVVPSAAMCFNTSFIVVVHMRAEDHAGRKRWRATYGNPHLRENFKYNLIFSIGLPRKASDQDLIIEESGIYGDILQADYIDAYRNITLKQLAELRFFASSCENLFAVVKLDDDVAWGVNRTAEFVSKNVHPNELYCAKRDDHSPMVQKGMKWSITKEEWGRGQFPTHCLGMIYIVSLSAIKRMLATVHLQKFFWIDDVFITGVLTEASNVTIRNIEDIIGEGLRYPEELYFREVFFAISKEHSPYWFFVANHEALVP</sequence>
<keyword evidence="3 10" id="KW-0328">Glycosyltransferase</keyword>
<evidence type="ECO:0000256" key="7">
    <source>
        <dbReference type="ARBA" id="ARBA00022989"/>
    </source>
</evidence>
<keyword evidence="4" id="KW-0808">Transferase</keyword>
<comment type="caution">
    <text evidence="11">The sequence shown here is derived from an EMBL/GenBank/DDBJ whole genome shotgun (WGS) entry which is preliminary data.</text>
</comment>
<keyword evidence="12" id="KW-1185">Reference proteome</keyword>
<dbReference type="PANTHER" id="PTHR11214:SF364">
    <property type="entry name" value="HEXOSYLTRANSFERASE"/>
    <property type="match status" value="1"/>
</dbReference>
<dbReference type="AlphaFoldDB" id="A0A016W3H3"/>
<dbReference type="STRING" id="53326.A0A016W3H3"/>
<evidence type="ECO:0000256" key="6">
    <source>
        <dbReference type="ARBA" id="ARBA00022968"/>
    </source>
</evidence>
<evidence type="ECO:0000256" key="8">
    <source>
        <dbReference type="ARBA" id="ARBA00023034"/>
    </source>
</evidence>
<keyword evidence="8 10" id="KW-0333">Golgi apparatus</keyword>
<evidence type="ECO:0000313" key="11">
    <source>
        <dbReference type="EMBL" id="EYC34195.1"/>
    </source>
</evidence>
<evidence type="ECO:0000256" key="1">
    <source>
        <dbReference type="ARBA" id="ARBA00004323"/>
    </source>
</evidence>
<dbReference type="GO" id="GO:0000139">
    <property type="term" value="C:Golgi membrane"/>
    <property type="evidence" value="ECO:0007669"/>
    <property type="project" value="UniProtKB-SubCell"/>
</dbReference>
<accession>A0A016W3H3</accession>
<evidence type="ECO:0000256" key="3">
    <source>
        <dbReference type="ARBA" id="ARBA00022676"/>
    </source>
</evidence>
<keyword evidence="9 10" id="KW-0472">Membrane</keyword>
<proteinExistence type="inferred from homology"/>
<dbReference type="PANTHER" id="PTHR11214">
    <property type="entry name" value="BETA-1,3-N-ACETYLGLUCOSAMINYLTRANSFERASE"/>
    <property type="match status" value="1"/>
</dbReference>
<evidence type="ECO:0000256" key="5">
    <source>
        <dbReference type="ARBA" id="ARBA00022692"/>
    </source>
</evidence>
<comment type="caution">
    <text evidence="10">Lacks conserved residue(s) required for the propagation of feature annotation.</text>
</comment>
<evidence type="ECO:0000256" key="2">
    <source>
        <dbReference type="ARBA" id="ARBA00008661"/>
    </source>
</evidence>
<evidence type="ECO:0000256" key="10">
    <source>
        <dbReference type="RuleBase" id="RU363063"/>
    </source>
</evidence>
<dbReference type="GO" id="GO:0016758">
    <property type="term" value="F:hexosyltransferase activity"/>
    <property type="evidence" value="ECO:0007669"/>
    <property type="project" value="InterPro"/>
</dbReference>
<gene>
    <name evidence="11" type="primary">Acey_s0001.g3</name>
    <name evidence="11" type="ORF">Y032_0001g3</name>
</gene>
<dbReference type="Proteomes" id="UP000024635">
    <property type="component" value="Unassembled WGS sequence"/>
</dbReference>
<feature type="transmembrane region" description="Helical" evidence="10">
    <location>
        <begin position="25"/>
        <end position="46"/>
    </location>
</feature>
<protein>
    <recommendedName>
        <fullName evidence="10">Hexosyltransferase</fullName>
        <ecNumber evidence="10">2.4.1.-</ecNumber>
    </recommendedName>
</protein>
<evidence type="ECO:0000256" key="9">
    <source>
        <dbReference type="ARBA" id="ARBA00023136"/>
    </source>
</evidence>